<keyword evidence="8" id="KW-1185">Reference proteome</keyword>
<dbReference type="AlphaFoldDB" id="A0A7G1KBQ8"/>
<dbReference type="InterPro" id="IPR013740">
    <property type="entry name" value="Redoxin"/>
</dbReference>
<accession>A0A7G1KBQ8</accession>
<dbReference type="GO" id="GO:0016491">
    <property type="term" value="F:oxidoreductase activity"/>
    <property type="evidence" value="ECO:0007669"/>
    <property type="project" value="InterPro"/>
</dbReference>
<gene>
    <name evidence="7" type="ORF">NWFMUON74_03540</name>
</gene>
<dbReference type="Proteomes" id="UP000516173">
    <property type="component" value="Chromosome"/>
</dbReference>
<keyword evidence="4" id="KW-1015">Disulfide bond</keyword>
<dbReference type="PROSITE" id="PS51352">
    <property type="entry name" value="THIOREDOXIN_2"/>
    <property type="match status" value="1"/>
</dbReference>
<dbReference type="EMBL" id="AP023396">
    <property type="protein sequence ID" value="BCK52582.1"/>
    <property type="molecule type" value="Genomic_DNA"/>
</dbReference>
<dbReference type="InterPro" id="IPR050553">
    <property type="entry name" value="Thioredoxin_ResA/DsbE_sf"/>
</dbReference>
<proteinExistence type="predicted"/>
<protein>
    <recommendedName>
        <fullName evidence="6">Thioredoxin domain-containing protein</fullName>
    </recommendedName>
</protein>
<evidence type="ECO:0000256" key="2">
    <source>
        <dbReference type="ARBA" id="ARBA00022748"/>
    </source>
</evidence>
<dbReference type="PROSITE" id="PS00194">
    <property type="entry name" value="THIOREDOXIN_1"/>
    <property type="match status" value="1"/>
</dbReference>
<evidence type="ECO:0000313" key="8">
    <source>
        <dbReference type="Proteomes" id="UP000516173"/>
    </source>
</evidence>
<dbReference type="Gene3D" id="3.40.30.10">
    <property type="entry name" value="Glutaredoxin"/>
    <property type="match status" value="1"/>
</dbReference>
<dbReference type="PANTHER" id="PTHR42852">
    <property type="entry name" value="THIOL:DISULFIDE INTERCHANGE PROTEIN DSBE"/>
    <property type="match status" value="1"/>
</dbReference>
<dbReference type="KEGG" id="nwl:NWFMUON74_03540"/>
<evidence type="ECO:0000256" key="3">
    <source>
        <dbReference type="ARBA" id="ARBA00022968"/>
    </source>
</evidence>
<dbReference type="InterPro" id="IPR013766">
    <property type="entry name" value="Thioredoxin_domain"/>
</dbReference>
<organism evidence="7 8">
    <name type="scientific">Nocardia wallacei</name>
    <dbReference type="NCBI Taxonomy" id="480035"/>
    <lineage>
        <taxon>Bacteria</taxon>
        <taxon>Bacillati</taxon>
        <taxon>Actinomycetota</taxon>
        <taxon>Actinomycetes</taxon>
        <taxon>Mycobacteriales</taxon>
        <taxon>Nocardiaceae</taxon>
        <taxon>Nocardia</taxon>
    </lineage>
</organism>
<comment type="subcellular location">
    <subcellularLocation>
        <location evidence="1">Cell envelope</location>
    </subcellularLocation>
</comment>
<dbReference type="GO" id="GO:0017004">
    <property type="term" value="P:cytochrome complex assembly"/>
    <property type="evidence" value="ECO:0007669"/>
    <property type="project" value="UniProtKB-KW"/>
</dbReference>
<dbReference type="GO" id="GO:0030313">
    <property type="term" value="C:cell envelope"/>
    <property type="evidence" value="ECO:0007669"/>
    <property type="project" value="UniProtKB-SubCell"/>
</dbReference>
<evidence type="ECO:0000256" key="5">
    <source>
        <dbReference type="ARBA" id="ARBA00023284"/>
    </source>
</evidence>
<dbReference type="Pfam" id="PF08534">
    <property type="entry name" value="Redoxin"/>
    <property type="match status" value="1"/>
</dbReference>
<sequence length="200" mass="20171">MLLIAVVALAVALWPREPRELRTDTATATRGAPAAASDGQRAAAALAACPSPSPQQSAAAGPLAGITVGCLRDGRPLDLGAALAGRPALVNLWAYWCEPCARELPALREYAARPGAITVVTAHSDPAEAKALARLGDLDVHLPGVQDGDGRVRTAVGAPAVLPVSVLVRADGSIAKVVVRPFDSADDIAATVAGELGVGA</sequence>
<evidence type="ECO:0000259" key="6">
    <source>
        <dbReference type="PROSITE" id="PS51352"/>
    </source>
</evidence>
<name>A0A7G1KBQ8_9NOCA</name>
<dbReference type="InterPro" id="IPR017937">
    <property type="entry name" value="Thioredoxin_CS"/>
</dbReference>
<keyword evidence="3" id="KW-0735">Signal-anchor</keyword>
<dbReference type="CDD" id="cd02966">
    <property type="entry name" value="TlpA_like_family"/>
    <property type="match status" value="1"/>
</dbReference>
<reference evidence="7 8" key="1">
    <citation type="submission" date="2020-08" db="EMBL/GenBank/DDBJ databases">
        <title>Genome Sequencing of Nocardia wallacei strain FMUON74 and assembly.</title>
        <authorList>
            <person name="Toyokawa M."/>
            <person name="Uesaka K."/>
        </authorList>
    </citation>
    <scope>NUCLEOTIDE SEQUENCE [LARGE SCALE GENOMIC DNA]</scope>
    <source>
        <strain evidence="7 8">FMUON74</strain>
    </source>
</reference>
<evidence type="ECO:0000313" key="7">
    <source>
        <dbReference type="EMBL" id="BCK52582.1"/>
    </source>
</evidence>
<dbReference type="InterPro" id="IPR036249">
    <property type="entry name" value="Thioredoxin-like_sf"/>
</dbReference>
<keyword evidence="5" id="KW-0676">Redox-active center</keyword>
<keyword evidence="3" id="KW-0812">Transmembrane</keyword>
<dbReference type="SUPFAM" id="SSF52833">
    <property type="entry name" value="Thioredoxin-like"/>
    <property type="match status" value="1"/>
</dbReference>
<dbReference type="PANTHER" id="PTHR42852:SF6">
    <property type="entry name" value="THIOL:DISULFIDE INTERCHANGE PROTEIN DSBE"/>
    <property type="match status" value="1"/>
</dbReference>
<keyword evidence="2" id="KW-0201">Cytochrome c-type biogenesis</keyword>
<feature type="domain" description="Thioredoxin" evidence="6">
    <location>
        <begin position="45"/>
        <end position="197"/>
    </location>
</feature>
<evidence type="ECO:0000256" key="4">
    <source>
        <dbReference type="ARBA" id="ARBA00023157"/>
    </source>
</evidence>
<evidence type="ECO:0000256" key="1">
    <source>
        <dbReference type="ARBA" id="ARBA00004196"/>
    </source>
</evidence>